<keyword evidence="3" id="KW-0547">Nucleotide-binding</keyword>
<dbReference type="InterPro" id="IPR023192">
    <property type="entry name" value="TGS-like_dom_sf"/>
</dbReference>
<keyword evidence="4" id="KW-0067">ATP-binding</keyword>
<reference evidence="7" key="1">
    <citation type="submission" date="2018-05" db="EMBL/GenBank/DDBJ databases">
        <authorList>
            <person name="Lanie J.A."/>
            <person name="Ng W.-L."/>
            <person name="Kazmierczak K.M."/>
            <person name="Andrzejewski T.M."/>
            <person name="Davidsen T.M."/>
            <person name="Wayne K.J."/>
            <person name="Tettelin H."/>
            <person name="Glass J.I."/>
            <person name="Rusch D."/>
            <person name="Podicherti R."/>
            <person name="Tsui H.-C.T."/>
            <person name="Winkler M.E."/>
        </authorList>
    </citation>
    <scope>NUCLEOTIDE SEQUENCE</scope>
</reference>
<dbReference type="EMBL" id="UINC01002629">
    <property type="protein sequence ID" value="SUZ98690.1"/>
    <property type="molecule type" value="Genomic_DNA"/>
</dbReference>
<evidence type="ECO:0000259" key="5">
    <source>
        <dbReference type="PROSITE" id="PS51710"/>
    </source>
</evidence>
<dbReference type="Gene3D" id="3.40.50.300">
    <property type="entry name" value="P-loop containing nucleotide triphosphate hydrolases"/>
    <property type="match status" value="1"/>
</dbReference>
<proteinExistence type="inferred from homology"/>
<feature type="domain" description="OBG-type G" evidence="5">
    <location>
        <begin position="3"/>
        <end position="254"/>
    </location>
</feature>
<evidence type="ECO:0000256" key="4">
    <source>
        <dbReference type="ARBA" id="ARBA00022840"/>
    </source>
</evidence>
<dbReference type="CDD" id="cd01900">
    <property type="entry name" value="YchF"/>
    <property type="match status" value="1"/>
</dbReference>
<dbReference type="InterPro" id="IPR041706">
    <property type="entry name" value="YchF_N"/>
</dbReference>
<dbReference type="PIRSF" id="PIRSF006641">
    <property type="entry name" value="CHP00092"/>
    <property type="match status" value="1"/>
</dbReference>
<dbReference type="Gene3D" id="1.10.150.300">
    <property type="entry name" value="TGS-like domain"/>
    <property type="match status" value="1"/>
</dbReference>
<dbReference type="InterPro" id="IPR004396">
    <property type="entry name" value="ATPase_YchF/OLA1"/>
</dbReference>
<dbReference type="Pfam" id="PF06071">
    <property type="entry name" value="YchF-GTPase_C"/>
    <property type="match status" value="1"/>
</dbReference>
<accession>A0A381S3Q3</accession>
<dbReference type="GO" id="GO:0016887">
    <property type="term" value="F:ATP hydrolysis activity"/>
    <property type="evidence" value="ECO:0007669"/>
    <property type="project" value="InterPro"/>
</dbReference>
<dbReference type="InterPro" id="IPR012676">
    <property type="entry name" value="TGS-like"/>
</dbReference>
<dbReference type="FunFam" id="3.10.20.30:FF:000001">
    <property type="entry name" value="Ribosome-binding ATPase YchF"/>
    <property type="match status" value="1"/>
</dbReference>
<dbReference type="SUPFAM" id="SSF52540">
    <property type="entry name" value="P-loop containing nucleoside triphosphate hydrolases"/>
    <property type="match status" value="1"/>
</dbReference>
<evidence type="ECO:0008006" key="8">
    <source>
        <dbReference type="Google" id="ProtNLM"/>
    </source>
</evidence>
<organism evidence="7">
    <name type="scientific">marine metagenome</name>
    <dbReference type="NCBI Taxonomy" id="408172"/>
    <lineage>
        <taxon>unclassified sequences</taxon>
        <taxon>metagenomes</taxon>
        <taxon>ecological metagenomes</taxon>
    </lineage>
</organism>
<dbReference type="GO" id="GO:0005737">
    <property type="term" value="C:cytoplasm"/>
    <property type="evidence" value="ECO:0007669"/>
    <property type="project" value="TreeGrafter"/>
</dbReference>
<dbReference type="InterPro" id="IPR031167">
    <property type="entry name" value="G_OBG"/>
</dbReference>
<evidence type="ECO:0000256" key="2">
    <source>
        <dbReference type="ARBA" id="ARBA00022723"/>
    </source>
</evidence>
<dbReference type="SUPFAM" id="SSF81271">
    <property type="entry name" value="TGS-like"/>
    <property type="match status" value="1"/>
</dbReference>
<dbReference type="HAMAP" id="MF_00944">
    <property type="entry name" value="YchF_OLA1_ATPase"/>
    <property type="match status" value="1"/>
</dbReference>
<evidence type="ECO:0000313" key="7">
    <source>
        <dbReference type="EMBL" id="SUZ98690.1"/>
    </source>
</evidence>
<name>A0A381S3Q3_9ZZZZ</name>
<dbReference type="PANTHER" id="PTHR23305:SF18">
    <property type="entry name" value="OBG-TYPE G DOMAIN-CONTAINING PROTEIN"/>
    <property type="match status" value="1"/>
</dbReference>
<evidence type="ECO:0000256" key="1">
    <source>
        <dbReference type="ARBA" id="ARBA00001946"/>
    </source>
</evidence>
<dbReference type="PANTHER" id="PTHR23305">
    <property type="entry name" value="OBG GTPASE FAMILY"/>
    <property type="match status" value="1"/>
</dbReference>
<protein>
    <recommendedName>
        <fullName evidence="8">OBG-type G domain-containing protein</fullName>
    </recommendedName>
</protein>
<dbReference type="CDD" id="cd04867">
    <property type="entry name" value="TGS_YchF_OLA1"/>
    <property type="match status" value="1"/>
</dbReference>
<gene>
    <name evidence="7" type="ORF">METZ01_LOCUS51544</name>
</gene>
<dbReference type="PRINTS" id="PR00326">
    <property type="entry name" value="GTP1OBG"/>
</dbReference>
<evidence type="ECO:0000256" key="3">
    <source>
        <dbReference type="ARBA" id="ARBA00022741"/>
    </source>
</evidence>
<dbReference type="InterPro" id="IPR004095">
    <property type="entry name" value="TGS"/>
</dbReference>
<dbReference type="InterPro" id="IPR027417">
    <property type="entry name" value="P-loop_NTPase"/>
</dbReference>
<dbReference type="Gene3D" id="3.10.20.30">
    <property type="match status" value="1"/>
</dbReference>
<dbReference type="GO" id="GO:0046872">
    <property type="term" value="F:metal ion binding"/>
    <property type="evidence" value="ECO:0007669"/>
    <property type="project" value="UniProtKB-KW"/>
</dbReference>
<dbReference type="PROSITE" id="PS51880">
    <property type="entry name" value="TGS"/>
    <property type="match status" value="1"/>
</dbReference>
<dbReference type="Pfam" id="PF01926">
    <property type="entry name" value="MMR_HSR1"/>
    <property type="match status" value="1"/>
</dbReference>
<sequence>MSLKCGIVGLPNVGKSTLFNALTAAGIDAENFPFCTIEPNQGIVPVPDDRLNKISTIVNPLSTIPTTTEFVDIAGLVKGASKGEGLGNQFLSHIRETQAIIHVVRCFEDKNISHVHDEIDPIVDLEVVETELLLADIETVSNAKDKLERVSKTGDKSAASQLEKLEILVKEMGEGILGRDSTMSVYKDEFKDLQLITIKPCLYIANVEEAQKTSPLLQELQEYAESKGSRVLALCNQIEAEIAELETEERLEMLKHMEMDEPGLNKLIRESYSMLNLITFFTAGPKEVRAWNLKKGMTAPEAAGQIHTDFERGFIKAETISFDDFITYEGEAGAKSAGRLRTEGVDYLVKDGDIMHFLFNV</sequence>
<dbReference type="PROSITE" id="PS51710">
    <property type="entry name" value="G_OBG"/>
    <property type="match status" value="1"/>
</dbReference>
<keyword evidence="2" id="KW-0479">Metal-binding</keyword>
<dbReference type="GO" id="GO:0005525">
    <property type="term" value="F:GTP binding"/>
    <property type="evidence" value="ECO:0007669"/>
    <property type="project" value="InterPro"/>
</dbReference>
<dbReference type="AlphaFoldDB" id="A0A381S3Q3"/>
<dbReference type="GO" id="GO:0005524">
    <property type="term" value="F:ATP binding"/>
    <property type="evidence" value="ECO:0007669"/>
    <property type="project" value="UniProtKB-KW"/>
</dbReference>
<feature type="domain" description="TGS" evidence="6">
    <location>
        <begin position="276"/>
        <end position="359"/>
    </location>
</feature>
<dbReference type="InterPro" id="IPR013029">
    <property type="entry name" value="YchF_C"/>
</dbReference>
<dbReference type="InterPro" id="IPR012675">
    <property type="entry name" value="Beta-grasp_dom_sf"/>
</dbReference>
<dbReference type="NCBIfam" id="TIGR00092">
    <property type="entry name" value="redox-regulated ATPase YchF"/>
    <property type="match status" value="1"/>
</dbReference>
<evidence type="ECO:0000259" key="6">
    <source>
        <dbReference type="PROSITE" id="PS51880"/>
    </source>
</evidence>
<dbReference type="InterPro" id="IPR006073">
    <property type="entry name" value="GTP-bd"/>
</dbReference>
<comment type="cofactor">
    <cofactor evidence="1">
        <name>Mg(2+)</name>
        <dbReference type="ChEBI" id="CHEBI:18420"/>
    </cofactor>
</comment>